<dbReference type="Proteomes" id="UP000371041">
    <property type="component" value="Chromosome"/>
</dbReference>
<dbReference type="KEGG" id="sace:GIY23_20300"/>
<dbReference type="EMBL" id="CP045929">
    <property type="protein sequence ID" value="QGK71544.1"/>
    <property type="molecule type" value="Genomic_DNA"/>
</dbReference>
<feature type="compositionally biased region" description="Polar residues" evidence="1">
    <location>
        <begin position="38"/>
        <end position="50"/>
    </location>
</feature>
<accession>A0A5Q3QE94</accession>
<name>A0A5Q3QE94_9PSEU</name>
<evidence type="ECO:0000256" key="1">
    <source>
        <dbReference type="SAM" id="MobiDB-lite"/>
    </source>
</evidence>
<sequence>MNDEVGRRGETAHRHHRQDTAGNSWFASPDAESDTGRDQSTSATPESTTGAQAPPAADPAPTQHRYAEALEALNRIVSTRDFQALPWVTQVLKATANTLHERDPARAGVLNNLGSAAQLAFLASGSPEDLEDATYHYRAAASAARERDPDRVLYLSNLSLALTDRAFRERRADLAADAVDSGRRAVDLTADNDPRRPTALVRLAHSLKLHATLADDVASGDEAISAFRSAARSFFSGDTGSVSAESSDLLTHLGATLLTRYRRTGTPEDIDEAIQHLDRGVGGLADGSARREAVHELATALRLRFRLRGDLADLDESATEFIGIVGVLHPEHPMLGKVLLGLARTAGEHVDSTGEPSGLRRCLRALSPAIRAVATHDPDRPAALAAFGALMRRLFLHGADANAIDTAVAAGESATRAGGAPEVRCAVRTALATTLVARYEHNDGSADLDRAAEVANEAAELAEEGSPAEYRARIQLGLVASHRYRQSGSTADLDEAVNTFDEVMVRMPRSSSERALVAAHLGQALQASHQHTGKRRTYRWARRVLAEGSDQYTAPADHRLRAATLAGRLAAQAQRWPEAVESFRSAVDLLPVVSRGKQAVAPPRTQQRWATMLADAAACAMEDGSAEHALELLEHGRSAIFADVAPAAGELGELHRVAPELADEAVRVRRLLDRPPEEDVLAGPPVPAEDGRRKRLAAAWEQLLDEIRAMDGQQEHLRRTPIERLRAVGESGPVVVVNVSRYRSDAFVVFGGRVLPVALPGANHETLAGWAASLLDESRPDEIGRTLEGLWHTVTRPVLDRMGYRHQVADGGRWPRVWWCTFGAAALLPLHAATAENGDSALDRVLSSYTPTLGTLLRAREQAQRPPVGSGLVAAGSLRQAARVQGLPAQNQVLARSWPEAELMGQEDTTPHDLLEAIPAHSWLHVCERSTHFPAHPAASLLLDRGEQPSLGLVELGQMALQHAQFCYLGAAATAAQTPTSASVTLPGSLAAAGFAHVVGSLWQLDADCAEQVQADVYATLTADSAFSPQRSAEALHHAARTQRAASPEAPTRWAGHLHLGP</sequence>
<dbReference type="Pfam" id="PF12770">
    <property type="entry name" value="CHAT"/>
    <property type="match status" value="1"/>
</dbReference>
<feature type="compositionally biased region" description="Low complexity" evidence="1">
    <location>
        <begin position="51"/>
        <end position="61"/>
    </location>
</feature>
<dbReference type="InterPro" id="IPR024983">
    <property type="entry name" value="CHAT_dom"/>
</dbReference>
<feature type="region of interest" description="Disordered" evidence="1">
    <location>
        <begin position="1"/>
        <end position="62"/>
    </location>
</feature>
<evidence type="ECO:0000313" key="3">
    <source>
        <dbReference type="EMBL" id="QGK71544.1"/>
    </source>
</evidence>
<keyword evidence="4" id="KW-1185">Reference proteome</keyword>
<evidence type="ECO:0000313" key="4">
    <source>
        <dbReference type="Proteomes" id="UP000371041"/>
    </source>
</evidence>
<protein>
    <submittedName>
        <fullName evidence="3">CHAT domain-containing protein</fullName>
    </submittedName>
</protein>
<reference evidence="4" key="1">
    <citation type="submission" date="2019-11" db="EMBL/GenBank/DDBJ databases">
        <title>The complete genome sequence of Saccharopolyspora sp. E2A.</title>
        <authorList>
            <person name="Zhang G."/>
        </authorList>
    </citation>
    <scope>NUCLEOTIDE SEQUENCE [LARGE SCALE GENOMIC DNA]</scope>
    <source>
        <strain evidence="4">E2A</strain>
    </source>
</reference>
<organism evidence="3 4">
    <name type="scientific">Allosaccharopolyspora coralli</name>
    <dbReference type="NCBI Taxonomy" id="2665642"/>
    <lineage>
        <taxon>Bacteria</taxon>
        <taxon>Bacillati</taxon>
        <taxon>Actinomycetota</taxon>
        <taxon>Actinomycetes</taxon>
        <taxon>Pseudonocardiales</taxon>
        <taxon>Pseudonocardiaceae</taxon>
        <taxon>Allosaccharopolyspora</taxon>
    </lineage>
</organism>
<gene>
    <name evidence="3" type="ORF">GIY23_20300</name>
</gene>
<dbReference type="AlphaFoldDB" id="A0A5Q3QE94"/>
<feature type="domain" description="CHAT" evidence="2">
    <location>
        <begin position="785"/>
        <end position="1061"/>
    </location>
</feature>
<proteinExistence type="predicted"/>
<evidence type="ECO:0000259" key="2">
    <source>
        <dbReference type="Pfam" id="PF12770"/>
    </source>
</evidence>
<dbReference type="Gene3D" id="1.25.40.10">
    <property type="entry name" value="Tetratricopeptide repeat domain"/>
    <property type="match status" value="2"/>
</dbReference>
<dbReference type="InterPro" id="IPR011990">
    <property type="entry name" value="TPR-like_helical_dom_sf"/>
</dbReference>
<feature type="compositionally biased region" description="Basic and acidic residues" evidence="1">
    <location>
        <begin position="1"/>
        <end position="12"/>
    </location>
</feature>
<feature type="region of interest" description="Disordered" evidence="1">
    <location>
        <begin position="1032"/>
        <end position="1062"/>
    </location>
</feature>
<dbReference type="RefSeq" id="WP_154078118.1">
    <property type="nucleotide sequence ID" value="NZ_CP045929.1"/>
</dbReference>